<sequence length="213" mass="23023">MKLGQLIVDTGVLVAHPCDKLMESKCPGFEKDKLHRIISAGNCSKARYVGGVCMRYRNSGVDGHELMLTGAYQVAALLCDGEQIAAKNAAPSLKDSFVWCGWHSDHDTLTGVQAVLTDSTGTAVPNPDPQAGLYVKNRRGEILKANIPPGYLVYPIGETSQILSSGTLQTTTGVMRTVLFHARNDVQCLVRLPGRQCPHHHPVGRSCSCIRAE</sequence>
<dbReference type="Proteomes" id="UP000434957">
    <property type="component" value="Unassembled WGS sequence"/>
</dbReference>
<organism evidence="2 4">
    <name type="scientific">Phytophthora rubi</name>
    <dbReference type="NCBI Taxonomy" id="129364"/>
    <lineage>
        <taxon>Eukaryota</taxon>
        <taxon>Sar</taxon>
        <taxon>Stramenopiles</taxon>
        <taxon>Oomycota</taxon>
        <taxon>Peronosporomycetes</taxon>
        <taxon>Peronosporales</taxon>
        <taxon>Peronosporaceae</taxon>
        <taxon>Phytophthora</taxon>
    </lineage>
</organism>
<protein>
    <submittedName>
        <fullName evidence="2">Uncharacterized protein</fullName>
    </submittedName>
</protein>
<name>A0A6A4BWR1_9STRA</name>
<dbReference type="AlphaFoldDB" id="A0A6A4BWR1"/>
<dbReference type="Proteomes" id="UP000429607">
    <property type="component" value="Unassembled WGS sequence"/>
</dbReference>
<proteinExistence type="predicted"/>
<comment type="caution">
    <text evidence="2">The sequence shown here is derived from an EMBL/GenBank/DDBJ whole genome shotgun (WGS) entry which is preliminary data.</text>
</comment>
<dbReference type="Gene3D" id="2.60.120.330">
    <property type="entry name" value="B-lactam Antibiotic, Isopenicillin N Synthase, Chain"/>
    <property type="match status" value="1"/>
</dbReference>
<dbReference type="InterPro" id="IPR027443">
    <property type="entry name" value="IPNS-like_sf"/>
</dbReference>
<evidence type="ECO:0000313" key="2">
    <source>
        <dbReference type="EMBL" id="KAE9277700.1"/>
    </source>
</evidence>
<dbReference type="PANTHER" id="PTHR48420:SF1">
    <property type="entry name" value="NON-HAEM DIOXYGENASE N-TERMINAL DOMAIN-CONTAINING PROTEIN"/>
    <property type="match status" value="1"/>
</dbReference>
<dbReference type="PANTHER" id="PTHR48420">
    <property type="entry name" value="NON-HAEM DIOXYGENASE N-TERMINAL DOMAIN-CONTAINING PROTEIN"/>
    <property type="match status" value="1"/>
</dbReference>
<keyword evidence="4" id="KW-1185">Reference proteome</keyword>
<reference evidence="2 4" key="1">
    <citation type="submission" date="2018-08" db="EMBL/GenBank/DDBJ databases">
        <title>Genomic investigation of the strawberry pathogen Phytophthora fragariae indicates pathogenicity is determined by transcriptional variation in three key races.</title>
        <authorList>
            <person name="Adams T.M."/>
            <person name="Armitage A.D."/>
            <person name="Sobczyk M.K."/>
            <person name="Bates H.J."/>
            <person name="Dunwell J.M."/>
            <person name="Nellist C.F."/>
            <person name="Harrison R.J."/>
        </authorList>
    </citation>
    <scope>NUCLEOTIDE SEQUENCE [LARGE SCALE GENOMIC DNA]</scope>
    <source>
        <strain evidence="1 3">SCRP249</strain>
        <strain evidence="2 4">SCRP333</strain>
    </source>
</reference>
<dbReference type="SUPFAM" id="SSF51197">
    <property type="entry name" value="Clavaminate synthase-like"/>
    <property type="match status" value="1"/>
</dbReference>
<evidence type="ECO:0000313" key="4">
    <source>
        <dbReference type="Proteomes" id="UP000434957"/>
    </source>
</evidence>
<accession>A0A6A4BWR1</accession>
<evidence type="ECO:0000313" key="1">
    <source>
        <dbReference type="EMBL" id="KAE9035146.1"/>
    </source>
</evidence>
<gene>
    <name evidence="1" type="ORF">PR001_g9428</name>
    <name evidence="2" type="ORF">PR003_g28715</name>
</gene>
<dbReference type="EMBL" id="QXFV01000522">
    <property type="protein sequence ID" value="KAE9035146.1"/>
    <property type="molecule type" value="Genomic_DNA"/>
</dbReference>
<evidence type="ECO:0000313" key="3">
    <source>
        <dbReference type="Proteomes" id="UP000429607"/>
    </source>
</evidence>
<dbReference type="EMBL" id="QXFT01004483">
    <property type="protein sequence ID" value="KAE9277700.1"/>
    <property type="molecule type" value="Genomic_DNA"/>
</dbReference>